<dbReference type="EMBL" id="EF611301">
    <property type="protein sequence ID" value="ABR13383.1"/>
    <property type="molecule type" value="Genomic_DNA"/>
</dbReference>
<sequence>MLLDFDESVYIPIDCITIYTDAMLVDFAAYRDDSIDLDVDVVTKHANNFIFV</sequence>
<name>A6N5D7_PSEAI</name>
<proteinExistence type="predicted"/>
<evidence type="ECO:0000313" key="1">
    <source>
        <dbReference type="EMBL" id="ABR13383.1"/>
    </source>
</evidence>
<dbReference type="AlphaFoldDB" id="A6N5D7"/>
<protein>
    <submittedName>
        <fullName evidence="1">Uncharacterized protein</fullName>
    </submittedName>
</protein>
<organism evidence="1">
    <name type="scientific">Pseudomonas aeruginosa</name>
    <dbReference type="NCBI Taxonomy" id="287"/>
    <lineage>
        <taxon>Bacteria</taxon>
        <taxon>Pseudomonadati</taxon>
        <taxon>Pseudomonadota</taxon>
        <taxon>Gammaproteobacteria</taxon>
        <taxon>Pseudomonadales</taxon>
        <taxon>Pseudomonadaceae</taxon>
        <taxon>Pseudomonas</taxon>
    </lineage>
</organism>
<accession>A6N5D7</accession>
<reference evidence="1" key="1">
    <citation type="journal article" date="2008" name="J. Bacteriol.">
        <title>Hybrid pathogenicity island PAGI-5 contributes to the highly virulent phenotype of a Pseudomonas aeruginosa isolate in mammals.</title>
        <authorList>
            <person name="Battle S.E."/>
            <person name="Meyer F."/>
            <person name="Rello J."/>
            <person name="Kung V.L."/>
            <person name="Hauser A.R."/>
        </authorList>
    </citation>
    <scope>NUCLEOTIDE SEQUENCE</scope>
    <source>
        <strain evidence="1">PSE9</strain>
    </source>
</reference>